<comment type="similarity">
    <text evidence="2">Belongs to the UPF0718 family.</text>
</comment>
<comment type="caution">
    <text evidence="8">The sequence shown here is derived from an EMBL/GenBank/DDBJ whole genome shotgun (WGS) entry which is preliminary data.</text>
</comment>
<feature type="transmembrane region" description="Helical" evidence="7">
    <location>
        <begin position="87"/>
        <end position="112"/>
    </location>
</feature>
<keyword evidence="5 7" id="KW-1133">Transmembrane helix</keyword>
<feature type="transmembrane region" description="Helical" evidence="7">
    <location>
        <begin position="255"/>
        <end position="274"/>
    </location>
</feature>
<proteinExistence type="inferred from homology"/>
<dbReference type="PRINTS" id="PR00173">
    <property type="entry name" value="EDTRNSPORT"/>
</dbReference>
<sequence>MIGRERWMTIWKPMAAILAIFLAFYFLPLGWSRFDNALVEALALAQWYAQEHVILCLLPAFYISGAIAVFISQASVMRYLGAGANKILAYGVASVSGTILAVCSCTVLPLFAGIYRMGAGLGPAIAFLYSGPAINVLAIVLTAAVLGPSLGTARAVGAIFFSVVIGLIMAALYRNEDQARVKAQVMASFPEILRPLWQNMLYFGSLAGILVFANWAKPQEVAGLWGAIYAAKWMITAFLGALLAVVLWRWFGARWWKVAVAVLLTGGAALLFPAQPQVPFVVGLIGLTVLTSTSQNELGDWFDQSWGFARQILPLLFVGVLIAGFLLGRPGHEGLIPSTWVAVAVGGNSLLANFVASFLGAFMYFATLTEVPIVQGLVGAGMGQGPALALLLAGPALSLPNMLVIRSVLGTQKTLVFVTLVIVFATLTGWIYGAWFAV</sequence>
<comment type="subcellular location">
    <subcellularLocation>
        <location evidence="1">Cell membrane</location>
        <topology evidence="1">Multi-pass membrane protein</topology>
    </subcellularLocation>
</comment>
<evidence type="ECO:0000256" key="2">
    <source>
        <dbReference type="ARBA" id="ARBA00006386"/>
    </source>
</evidence>
<evidence type="ECO:0000256" key="5">
    <source>
        <dbReference type="ARBA" id="ARBA00022989"/>
    </source>
</evidence>
<feature type="transmembrane region" description="Helical" evidence="7">
    <location>
        <begin position="124"/>
        <end position="147"/>
    </location>
</feature>
<organism evidence="8">
    <name type="scientific">Caldilinea aerophila</name>
    <dbReference type="NCBI Taxonomy" id="133453"/>
    <lineage>
        <taxon>Bacteria</taxon>
        <taxon>Bacillati</taxon>
        <taxon>Chloroflexota</taxon>
        <taxon>Caldilineae</taxon>
        <taxon>Caldilineales</taxon>
        <taxon>Caldilineaceae</taxon>
        <taxon>Caldilinea</taxon>
    </lineage>
</organism>
<gene>
    <name evidence="8" type="ORF">ENQ20_00015</name>
</gene>
<feature type="transmembrane region" description="Helical" evidence="7">
    <location>
        <begin position="14"/>
        <end position="32"/>
    </location>
</feature>
<feature type="transmembrane region" description="Helical" evidence="7">
    <location>
        <begin position="53"/>
        <end position="75"/>
    </location>
</feature>
<evidence type="ECO:0000256" key="4">
    <source>
        <dbReference type="ARBA" id="ARBA00022692"/>
    </source>
</evidence>
<protein>
    <recommendedName>
        <fullName evidence="9">Permease</fullName>
    </recommendedName>
</protein>
<dbReference type="PANTHER" id="PTHR43299">
    <property type="entry name" value="UPF0718 PROTEIN YRAQ"/>
    <property type="match status" value="1"/>
</dbReference>
<reference evidence="8" key="1">
    <citation type="journal article" date="2020" name="mSystems">
        <title>Genome- and Community-Level Interaction Insights into Carbon Utilization and Element Cycling Functions of Hydrothermarchaeota in Hydrothermal Sediment.</title>
        <authorList>
            <person name="Zhou Z."/>
            <person name="Liu Y."/>
            <person name="Xu W."/>
            <person name="Pan J."/>
            <person name="Luo Z.H."/>
            <person name="Li M."/>
        </authorList>
    </citation>
    <scope>NUCLEOTIDE SEQUENCE [LARGE SCALE GENOMIC DNA]</scope>
    <source>
        <strain evidence="8">SpSt-289</strain>
    </source>
</reference>
<feature type="transmembrane region" description="Helical" evidence="7">
    <location>
        <begin position="153"/>
        <end position="175"/>
    </location>
</feature>
<feature type="transmembrane region" description="Helical" evidence="7">
    <location>
        <begin position="222"/>
        <end position="248"/>
    </location>
</feature>
<keyword evidence="4 7" id="KW-0812">Transmembrane</keyword>
<feature type="transmembrane region" description="Helical" evidence="7">
    <location>
        <begin position="308"/>
        <end position="328"/>
    </location>
</feature>
<keyword evidence="3" id="KW-1003">Cell membrane</keyword>
<dbReference type="InterPro" id="IPR005524">
    <property type="entry name" value="DUF318"/>
</dbReference>
<evidence type="ECO:0000256" key="6">
    <source>
        <dbReference type="ARBA" id="ARBA00023136"/>
    </source>
</evidence>
<feature type="transmembrane region" description="Helical" evidence="7">
    <location>
        <begin position="415"/>
        <end position="437"/>
    </location>
</feature>
<dbReference type="EMBL" id="DSMG01000001">
    <property type="protein sequence ID" value="HDX29860.1"/>
    <property type="molecule type" value="Genomic_DNA"/>
</dbReference>
<evidence type="ECO:0000256" key="1">
    <source>
        <dbReference type="ARBA" id="ARBA00004651"/>
    </source>
</evidence>
<feature type="transmembrane region" description="Helical" evidence="7">
    <location>
        <begin position="340"/>
        <end position="365"/>
    </location>
</feature>
<keyword evidence="6 7" id="KW-0472">Membrane</keyword>
<dbReference type="Pfam" id="PF03773">
    <property type="entry name" value="ArsP_1"/>
    <property type="match status" value="1"/>
</dbReference>
<evidence type="ECO:0000256" key="3">
    <source>
        <dbReference type="ARBA" id="ARBA00022475"/>
    </source>
</evidence>
<evidence type="ECO:0008006" key="9">
    <source>
        <dbReference type="Google" id="ProtNLM"/>
    </source>
</evidence>
<dbReference type="AlphaFoldDB" id="A0A7C1FNZ1"/>
<dbReference type="PANTHER" id="PTHR43299:SF1">
    <property type="entry name" value="UPF0718 PROTEIN YRAQ"/>
    <property type="match status" value="1"/>
</dbReference>
<dbReference type="GO" id="GO:0005886">
    <property type="term" value="C:plasma membrane"/>
    <property type="evidence" value="ECO:0007669"/>
    <property type="project" value="UniProtKB-SubCell"/>
</dbReference>
<feature type="transmembrane region" description="Helical" evidence="7">
    <location>
        <begin position="196"/>
        <end position="216"/>
    </location>
</feature>
<accession>A0A7C1FNZ1</accession>
<evidence type="ECO:0000313" key="8">
    <source>
        <dbReference type="EMBL" id="HDX29860.1"/>
    </source>
</evidence>
<name>A0A7C1FNZ1_9CHLR</name>
<evidence type="ECO:0000256" key="7">
    <source>
        <dbReference type="SAM" id="Phobius"/>
    </source>
</evidence>